<dbReference type="GO" id="GO:0015293">
    <property type="term" value="F:symporter activity"/>
    <property type="evidence" value="ECO:0007669"/>
    <property type="project" value="TreeGrafter"/>
</dbReference>
<keyword evidence="10" id="KW-0739">Sodium transport</keyword>
<evidence type="ECO:0000256" key="9">
    <source>
        <dbReference type="ARBA" id="ARBA00023136"/>
    </source>
</evidence>
<comment type="similarity">
    <text evidence="2 11">Belongs to the sodium:solute symporter (SSF) (TC 2.A.21) family.</text>
</comment>
<dbReference type="InterPro" id="IPR051163">
    <property type="entry name" value="Sodium:Solute_Symporter_SSF"/>
</dbReference>
<protein>
    <submittedName>
        <fullName evidence="13">Sodium-coupled monocarboxylate transporter 1-like 4</fullName>
    </submittedName>
</protein>
<evidence type="ECO:0000256" key="6">
    <source>
        <dbReference type="ARBA" id="ARBA00022989"/>
    </source>
</evidence>
<keyword evidence="8" id="KW-0406">Ion transport</keyword>
<evidence type="ECO:0000256" key="2">
    <source>
        <dbReference type="ARBA" id="ARBA00006434"/>
    </source>
</evidence>
<keyword evidence="9 12" id="KW-0472">Membrane</keyword>
<evidence type="ECO:0000256" key="1">
    <source>
        <dbReference type="ARBA" id="ARBA00004651"/>
    </source>
</evidence>
<dbReference type="CDD" id="cd11492">
    <property type="entry name" value="SLC5sbd_NIS-SMVT"/>
    <property type="match status" value="1"/>
</dbReference>
<evidence type="ECO:0000256" key="5">
    <source>
        <dbReference type="ARBA" id="ARBA00022692"/>
    </source>
</evidence>
<dbReference type="PANTHER" id="PTHR42985:SF40">
    <property type="entry name" value="LD47995P-RELATED"/>
    <property type="match status" value="1"/>
</dbReference>
<evidence type="ECO:0000256" key="8">
    <source>
        <dbReference type="ARBA" id="ARBA00023065"/>
    </source>
</evidence>
<feature type="transmembrane region" description="Helical" evidence="12">
    <location>
        <begin position="178"/>
        <end position="202"/>
    </location>
</feature>
<keyword evidence="6 12" id="KW-1133">Transmembrane helix</keyword>
<keyword evidence="7" id="KW-0915">Sodium</keyword>
<dbReference type="NCBIfam" id="TIGR00813">
    <property type="entry name" value="sss"/>
    <property type="match status" value="1"/>
</dbReference>
<gene>
    <name evidence="13" type="primary">Slc5A8-L4</name>
    <name evidence="13" type="ORF">Hamer_G015974</name>
</gene>
<dbReference type="AlphaFoldDB" id="A0A8J5JM06"/>
<feature type="transmembrane region" description="Helical" evidence="12">
    <location>
        <begin position="443"/>
        <end position="468"/>
    </location>
</feature>
<comment type="caution">
    <text evidence="13">The sequence shown here is derived from an EMBL/GenBank/DDBJ whole genome shotgun (WGS) entry which is preliminary data.</text>
</comment>
<dbReference type="Pfam" id="PF00474">
    <property type="entry name" value="SSF"/>
    <property type="match status" value="1"/>
</dbReference>
<feature type="transmembrane region" description="Helical" evidence="12">
    <location>
        <begin position="21"/>
        <end position="40"/>
    </location>
</feature>
<evidence type="ECO:0000256" key="4">
    <source>
        <dbReference type="ARBA" id="ARBA00022475"/>
    </source>
</evidence>
<keyword evidence="3" id="KW-0813">Transport</keyword>
<dbReference type="GO" id="GO:0006814">
    <property type="term" value="P:sodium ion transport"/>
    <property type="evidence" value="ECO:0007669"/>
    <property type="project" value="UniProtKB-KW"/>
</dbReference>
<evidence type="ECO:0000256" key="11">
    <source>
        <dbReference type="RuleBase" id="RU362091"/>
    </source>
</evidence>
<keyword evidence="5 12" id="KW-0812">Transmembrane</keyword>
<evidence type="ECO:0000256" key="12">
    <source>
        <dbReference type="SAM" id="Phobius"/>
    </source>
</evidence>
<keyword evidence="4" id="KW-1003">Cell membrane</keyword>
<dbReference type="PANTHER" id="PTHR42985">
    <property type="entry name" value="SODIUM-COUPLED MONOCARBOXYLATE TRANSPORTER"/>
    <property type="match status" value="1"/>
</dbReference>
<dbReference type="EMBL" id="JAHLQT010041065">
    <property type="protein sequence ID" value="KAG7155604.1"/>
    <property type="molecule type" value="Genomic_DNA"/>
</dbReference>
<feature type="transmembrane region" description="Helical" evidence="12">
    <location>
        <begin position="272"/>
        <end position="301"/>
    </location>
</feature>
<evidence type="ECO:0000256" key="10">
    <source>
        <dbReference type="ARBA" id="ARBA00023201"/>
    </source>
</evidence>
<proteinExistence type="inferred from homology"/>
<dbReference type="PROSITE" id="PS50283">
    <property type="entry name" value="NA_SOLUT_SYMP_3"/>
    <property type="match status" value="1"/>
</dbReference>
<accession>A0A8J5JM06</accession>
<organism evidence="13 14">
    <name type="scientific">Homarus americanus</name>
    <name type="common">American lobster</name>
    <dbReference type="NCBI Taxonomy" id="6706"/>
    <lineage>
        <taxon>Eukaryota</taxon>
        <taxon>Metazoa</taxon>
        <taxon>Ecdysozoa</taxon>
        <taxon>Arthropoda</taxon>
        <taxon>Crustacea</taxon>
        <taxon>Multicrustacea</taxon>
        <taxon>Malacostraca</taxon>
        <taxon>Eumalacostraca</taxon>
        <taxon>Eucarida</taxon>
        <taxon>Decapoda</taxon>
        <taxon>Pleocyemata</taxon>
        <taxon>Astacidea</taxon>
        <taxon>Nephropoidea</taxon>
        <taxon>Nephropidae</taxon>
        <taxon>Homarus</taxon>
    </lineage>
</organism>
<feature type="transmembrane region" description="Helical" evidence="12">
    <location>
        <begin position="52"/>
        <end position="71"/>
    </location>
</feature>
<feature type="transmembrane region" description="Helical" evidence="12">
    <location>
        <begin position="381"/>
        <end position="401"/>
    </location>
</feature>
<feature type="transmembrane region" description="Helical" evidence="12">
    <location>
        <begin position="135"/>
        <end position="158"/>
    </location>
</feature>
<dbReference type="InterPro" id="IPR001734">
    <property type="entry name" value="Na/solute_symporter"/>
</dbReference>
<dbReference type="Gene3D" id="1.20.1730.10">
    <property type="entry name" value="Sodium/glucose cotransporter"/>
    <property type="match status" value="1"/>
</dbReference>
<feature type="transmembrane region" description="Helical" evidence="12">
    <location>
        <begin position="91"/>
        <end position="114"/>
    </location>
</feature>
<dbReference type="GO" id="GO:0005886">
    <property type="term" value="C:plasma membrane"/>
    <property type="evidence" value="ECO:0007669"/>
    <property type="project" value="UniProtKB-SubCell"/>
</dbReference>
<evidence type="ECO:0000256" key="7">
    <source>
        <dbReference type="ARBA" id="ARBA00023053"/>
    </source>
</evidence>
<evidence type="ECO:0000313" key="14">
    <source>
        <dbReference type="Proteomes" id="UP000747542"/>
    </source>
</evidence>
<sequence>MKEATLVGSTMGGGTLSWLDYGVFSLMLLLSLLVGVYFAIKSRNKGNDEFLVGGRSMTCLPMSMSLVVTYLSAISLQGSPAETFYHSMQPFFADLGFLGVPIAAIVFVPFYYELQIVSVYEYLEMRFNSVTTRRVASALFITQTLLYQAIVIYAPALALAAVTDFPMWLAILVGGLKAVVWTDALQFVIVVGGLMTVVIMGVNEVGSLQKVWDINVKHKRAGLQVLNWSPDIFERHTVWGLSWASLFGTIVTYGTSQTAVQRYSSMKSLTHAYLSVFLLIPYFTAIGALLTITGLVVFATYEDCDPLKAGLIHSKDQILPYYVVDRFSSVPGLAGLFISCLFSGALSTISSGVNSQAAVTWEDWLSKLPSCASLSTSTQTLITKLLALVYGFLAVGLAFMAGKTGGILQAAIAVIWSVTGPLMAAFVMAIFMPFTNAKGACTAMLLGTTVALGLYFGSTAVGITPYYLPTSIEGCPADLNITTTTPKPIVRVEDLDFPKKLLGISYTLLGTLGFVVALTIGILVSVCTGCNKDQAIKRELVHKWVRWCLPDPDDSTNTHFDGKKYTTHF</sequence>
<dbReference type="InterPro" id="IPR038377">
    <property type="entry name" value="Na/Glc_symporter_sf"/>
</dbReference>
<comment type="subcellular location">
    <subcellularLocation>
        <location evidence="1">Cell membrane</location>
        <topology evidence="1">Multi-pass membrane protein</topology>
    </subcellularLocation>
</comment>
<reference evidence="13" key="1">
    <citation type="journal article" date="2021" name="Sci. Adv.">
        <title>The American lobster genome reveals insights on longevity, neural, and immune adaptations.</title>
        <authorList>
            <person name="Polinski J.M."/>
            <person name="Zimin A.V."/>
            <person name="Clark K.F."/>
            <person name="Kohn A.B."/>
            <person name="Sadowski N."/>
            <person name="Timp W."/>
            <person name="Ptitsyn A."/>
            <person name="Khanna P."/>
            <person name="Romanova D.Y."/>
            <person name="Williams P."/>
            <person name="Greenwood S.J."/>
            <person name="Moroz L.L."/>
            <person name="Walt D.R."/>
            <person name="Bodnar A.G."/>
        </authorList>
    </citation>
    <scope>NUCLEOTIDE SEQUENCE</scope>
    <source>
        <strain evidence="13">GMGI-L3</strain>
    </source>
</reference>
<feature type="transmembrane region" description="Helical" evidence="12">
    <location>
        <begin position="407"/>
        <end position="431"/>
    </location>
</feature>
<dbReference type="Proteomes" id="UP000747542">
    <property type="component" value="Unassembled WGS sequence"/>
</dbReference>
<feature type="transmembrane region" description="Helical" evidence="12">
    <location>
        <begin position="504"/>
        <end position="528"/>
    </location>
</feature>
<keyword evidence="14" id="KW-1185">Reference proteome</keyword>
<name>A0A8J5JM06_HOMAM</name>
<evidence type="ECO:0000313" key="13">
    <source>
        <dbReference type="EMBL" id="KAG7155604.1"/>
    </source>
</evidence>
<evidence type="ECO:0000256" key="3">
    <source>
        <dbReference type="ARBA" id="ARBA00022448"/>
    </source>
</evidence>